<evidence type="ECO:0000259" key="1">
    <source>
        <dbReference type="Pfam" id="PF00535"/>
    </source>
</evidence>
<keyword evidence="2" id="KW-0328">Glycosyltransferase</keyword>
<keyword evidence="2" id="KW-0808">Transferase</keyword>
<dbReference type="SUPFAM" id="SSF53448">
    <property type="entry name" value="Nucleotide-diphospho-sugar transferases"/>
    <property type="match status" value="1"/>
</dbReference>
<dbReference type="InterPro" id="IPR001173">
    <property type="entry name" value="Glyco_trans_2-like"/>
</dbReference>
<evidence type="ECO:0000313" key="2">
    <source>
        <dbReference type="EMBL" id="MCG5032097.1"/>
    </source>
</evidence>
<reference evidence="2" key="1">
    <citation type="submission" date="2022-01" db="EMBL/GenBank/DDBJ databases">
        <title>Collection of gut derived symbiotic bacterial strains cultured from healthy donors.</title>
        <authorList>
            <person name="Lin H."/>
            <person name="Kohout C."/>
            <person name="Waligurski E."/>
            <person name="Pamer E.G."/>
        </authorList>
    </citation>
    <scope>NUCLEOTIDE SEQUENCE</scope>
    <source>
        <strain evidence="2">DFI.1.11</strain>
    </source>
</reference>
<dbReference type="GO" id="GO:0016758">
    <property type="term" value="F:hexosyltransferase activity"/>
    <property type="evidence" value="ECO:0007669"/>
    <property type="project" value="UniProtKB-ARBA"/>
</dbReference>
<dbReference type="InterPro" id="IPR029044">
    <property type="entry name" value="Nucleotide-diphossugar_trans"/>
</dbReference>
<protein>
    <submittedName>
        <fullName evidence="2">Glycosyltransferase</fullName>
        <ecNumber evidence="2">2.4.-.-</ecNumber>
    </submittedName>
</protein>
<dbReference type="PANTHER" id="PTHR22916:SF3">
    <property type="entry name" value="UDP-GLCNAC:BETAGAL BETA-1,3-N-ACETYLGLUCOSAMINYLTRANSFERASE-LIKE PROTEIN 1"/>
    <property type="match status" value="1"/>
</dbReference>
<dbReference type="Pfam" id="PF00535">
    <property type="entry name" value="Glycos_transf_2"/>
    <property type="match status" value="1"/>
</dbReference>
<name>A0AAW5CLZ5_9FIRM</name>
<dbReference type="EC" id="2.4.-.-" evidence="2"/>
<feature type="domain" description="Glycosyltransferase 2-like" evidence="1">
    <location>
        <begin position="11"/>
        <end position="171"/>
    </location>
</feature>
<dbReference type="AlphaFoldDB" id="A0AAW5CLZ5"/>
<dbReference type="Gene3D" id="3.90.550.10">
    <property type="entry name" value="Spore Coat Polysaccharide Biosynthesis Protein SpsA, Chain A"/>
    <property type="match status" value="1"/>
</dbReference>
<sequence>MEDEMIAKVLVIMATYNGEKYLQEQLDSILRQKNIQVDILVRDDGSNDKTKEILECYSKNNKLNWYTGEHLNVQKGYFDLMKKSAKLEWDYIAFSDQDDVWDTDKLYIAVQSLKPVNRGIPALYYCGQRLVDRNLNFLSNHELNDKRTLITRFILSDFAGCTGVFNRELLNAVIQYEPQYMLMHDTWILKVCLCLKGKVFVDTKPHMSYRQHGGNTVGLGRSLPAYFKQVNQYLNEYNVEAQMQELLKGYGNIMVPEYATLAKQVCGYKKSFKAKKSLLNKKYINFYNKGLNLTYDIKVLLNKL</sequence>
<comment type="caution">
    <text evidence="2">The sequence shown here is derived from an EMBL/GenBank/DDBJ whole genome shotgun (WGS) entry which is preliminary data.</text>
</comment>
<dbReference type="Proteomes" id="UP001200089">
    <property type="component" value="Unassembled WGS sequence"/>
</dbReference>
<organism evidence="2 3">
    <name type="scientific">Blautia massiliensis</name>
    <name type="common">ex Durand et al. 2017</name>
    <dbReference type="NCBI Taxonomy" id="1737424"/>
    <lineage>
        <taxon>Bacteria</taxon>
        <taxon>Bacillati</taxon>
        <taxon>Bacillota</taxon>
        <taxon>Clostridia</taxon>
        <taxon>Lachnospirales</taxon>
        <taxon>Lachnospiraceae</taxon>
        <taxon>Blautia</taxon>
    </lineage>
</organism>
<dbReference type="RefSeq" id="WP_180214125.1">
    <property type="nucleotide sequence ID" value="NZ_JAAIUU010000006.1"/>
</dbReference>
<dbReference type="PANTHER" id="PTHR22916">
    <property type="entry name" value="GLYCOSYLTRANSFERASE"/>
    <property type="match status" value="1"/>
</dbReference>
<accession>A0AAW5CLZ5</accession>
<gene>
    <name evidence="2" type="ORF">L0P48_00505</name>
</gene>
<proteinExistence type="predicted"/>
<dbReference type="EMBL" id="JAKNDE010000001">
    <property type="protein sequence ID" value="MCG5032097.1"/>
    <property type="molecule type" value="Genomic_DNA"/>
</dbReference>
<evidence type="ECO:0000313" key="3">
    <source>
        <dbReference type="Proteomes" id="UP001200089"/>
    </source>
</evidence>